<feature type="repeat" description="TPR" evidence="1">
    <location>
        <begin position="461"/>
        <end position="494"/>
    </location>
</feature>
<protein>
    <recommendedName>
        <fullName evidence="5">VWFA domain-containing protein</fullName>
    </recommendedName>
</protein>
<feature type="region of interest" description="Disordered" evidence="3">
    <location>
        <begin position="254"/>
        <end position="276"/>
    </location>
</feature>
<dbReference type="SUPFAM" id="SSF48452">
    <property type="entry name" value="TPR-like"/>
    <property type="match status" value="1"/>
</dbReference>
<dbReference type="SMART" id="SM00327">
    <property type="entry name" value="VWA"/>
    <property type="match status" value="1"/>
</dbReference>
<proteinExistence type="predicted"/>
<dbReference type="AlphaFoldDB" id="A0AAT9FPD3"/>
<evidence type="ECO:0000256" key="4">
    <source>
        <dbReference type="SAM" id="Phobius"/>
    </source>
</evidence>
<keyword evidence="4" id="KW-0812">Transmembrane</keyword>
<organism evidence="6">
    <name type="scientific">Oceaniferula spumae</name>
    <dbReference type="NCBI Taxonomy" id="2979115"/>
    <lineage>
        <taxon>Bacteria</taxon>
        <taxon>Pseudomonadati</taxon>
        <taxon>Verrucomicrobiota</taxon>
        <taxon>Verrucomicrobiia</taxon>
        <taxon>Verrucomicrobiales</taxon>
        <taxon>Verrucomicrobiaceae</taxon>
        <taxon>Oceaniferula</taxon>
    </lineage>
</organism>
<keyword evidence="4" id="KW-0472">Membrane</keyword>
<evidence type="ECO:0000256" key="3">
    <source>
        <dbReference type="SAM" id="MobiDB-lite"/>
    </source>
</evidence>
<dbReference type="InterPro" id="IPR019734">
    <property type="entry name" value="TPR_rpt"/>
</dbReference>
<dbReference type="SMART" id="SM00028">
    <property type="entry name" value="TPR"/>
    <property type="match status" value="3"/>
</dbReference>
<dbReference type="Pfam" id="PF12450">
    <property type="entry name" value="vWF_A"/>
    <property type="match status" value="1"/>
</dbReference>
<keyword evidence="2" id="KW-0175">Coiled coil</keyword>
<feature type="compositionally biased region" description="Polar residues" evidence="3">
    <location>
        <begin position="184"/>
        <end position="201"/>
    </location>
</feature>
<feature type="coiled-coil region" evidence="2">
    <location>
        <begin position="702"/>
        <end position="774"/>
    </location>
</feature>
<dbReference type="PROSITE" id="PS50005">
    <property type="entry name" value="TPR"/>
    <property type="match status" value="2"/>
</dbReference>
<feature type="compositionally biased region" description="Basic and acidic residues" evidence="3">
    <location>
        <begin position="257"/>
        <end position="272"/>
    </location>
</feature>
<dbReference type="InterPro" id="IPR022156">
    <property type="entry name" value="Uncharacterised_YfbK_N"/>
</dbReference>
<gene>
    <name evidence="6" type="ORF">NT6N_29110</name>
</gene>
<dbReference type="Pfam" id="PF12034">
    <property type="entry name" value="YfbK_C"/>
    <property type="match status" value="1"/>
</dbReference>
<feature type="region of interest" description="Disordered" evidence="3">
    <location>
        <begin position="148"/>
        <end position="204"/>
    </location>
</feature>
<reference evidence="6" key="1">
    <citation type="submission" date="2024-07" db="EMBL/GenBank/DDBJ databases">
        <title>Complete genome sequence of Verrucomicrobiaceae bacterium NT6N.</title>
        <authorList>
            <person name="Huang C."/>
            <person name="Takami H."/>
            <person name="Hamasaki K."/>
        </authorList>
    </citation>
    <scope>NUCLEOTIDE SEQUENCE</scope>
    <source>
        <strain evidence="6">NT6N</strain>
    </source>
</reference>
<keyword evidence="1" id="KW-0802">TPR repeat</keyword>
<evidence type="ECO:0000256" key="1">
    <source>
        <dbReference type="PROSITE-ProRule" id="PRU00339"/>
    </source>
</evidence>
<dbReference type="KEGG" id="osu:NT6N_29110"/>
<dbReference type="InterPro" id="IPR021908">
    <property type="entry name" value="YfbK_C"/>
</dbReference>
<feature type="transmembrane region" description="Helical" evidence="4">
    <location>
        <begin position="105"/>
        <end position="127"/>
    </location>
</feature>
<feature type="repeat" description="TPR" evidence="1">
    <location>
        <begin position="397"/>
        <end position="430"/>
    </location>
</feature>
<dbReference type="InterPro" id="IPR002035">
    <property type="entry name" value="VWF_A"/>
</dbReference>
<dbReference type="Gene3D" id="1.25.40.10">
    <property type="entry name" value="Tetratricopeptide repeat domain"/>
    <property type="match status" value="1"/>
</dbReference>
<feature type="domain" description="VWFA" evidence="5">
    <location>
        <begin position="891"/>
        <end position="1065"/>
    </location>
</feature>
<feature type="region of interest" description="Disordered" evidence="3">
    <location>
        <begin position="534"/>
        <end position="562"/>
    </location>
</feature>
<dbReference type="SUPFAM" id="SSF53300">
    <property type="entry name" value="vWA-like"/>
    <property type="match status" value="1"/>
</dbReference>
<evidence type="ECO:0000313" key="6">
    <source>
        <dbReference type="EMBL" id="BDS07871.1"/>
    </source>
</evidence>
<evidence type="ECO:0000256" key="2">
    <source>
        <dbReference type="SAM" id="Coils"/>
    </source>
</evidence>
<sequence length="1229" mass="135747">MSEELHTYIEPELEARVTALVLGEASEFEIDELERLIKEKPELAVFRRRMQAMNDLLGEAVKPEPNEEWQLSADRRANLRSAFAQKSQSATRKEVSNHSRTQWRAAVSIVACLLVCVVIFSLMTPVLKRSSSLSVDRDIDFVSYMASEKQAEESAEPSVPPTDDSEIFKSKNQSRRAELRKPSVPSSSMAKVTGSNTNSPVNIPVPDETIPMPSQGYGNGEDFGDGWGGRLGGGGRTDDSRLTQLNKDLQKQIESVHGSKAEAKKSGSEFHSRVTGTAVVPGRKGKVVDGGVILDDVAWSPERAEYPVTEGKLVPADDPFSSDDTTTPAIPRAIAEREFARRSSQVTEADKALVKGRDAYAKGDYEEAARSYRLAEELLPLGPASADRKAAYADHLSDANIALARKYRRIGKYQEARGILTDTLKRDPANTEAMKQLEYLEAPIRTSPALTYEHTQQVEDVRRKLYRAEGFYNLGKYDEAEAEMKRTLEIDPYNKAARRWLEKIAATKSDYYRSAYDHTRAKLLAEVDKAWETAVPPEPDGKPKAKPSPTNSPTATPGGGFTGEVAKLHRQLQQSSDAVAEKRKKLMDVAERVGVIWLETEKGGDGAGGQLGLRDLAEHGLVDANKEKEILTAHINKLLTLNDDDLVSVAADLPDVGFQENYNQFVQAKRELQVKKAQGLAEGHPDIVAREKAVAELETSLRKRAVNVRESLKHRLKTLEGRVDKMREVLNEQADRGTDKARDFQEFNKLRKEYQAAQAEKGQLEVRLDIEKQKAGNRVLRTEIPSPVRPKALPDETVTTAAPFSTFSLNVSDVSFKLAKAALLENGQWPEAAKVRTEEFVNAFNYGDPSPPRGEPVACAVEQSAHPFLQQRNLLRIGMKTASLGRSTPLRLTVLLDNSGSMEREDREASVHAAMQVLAQQLGPQDVITLVSFASKPRLLADRITGDKSAQLVNLVASTPSEGGTNLEEALRLARTLALRQRSEGAQDRVVLITDGVANLGNTVPTELSREIETMRQLGIAFDACGVGAEGLNDEILEALTRKGDGRYYFLNRAEDADSAFAKQLAGALTPAAKNVKVQVKFNPKRVSRYRLLGFEKHRLNKEDFRNDKVDAAEMAAEEAGNAVYQIQVNPDGEGELGEVFVRFLDTNTGRMVERSWPLPYEPQAKAFDQAAPSMQLAGTAAMLGEKLHATDAGSVRFQMIAETLGKLRAHYRSDSRVQDLIRMCEKVK</sequence>
<dbReference type="InterPro" id="IPR011990">
    <property type="entry name" value="TPR-like_helical_dom_sf"/>
</dbReference>
<dbReference type="InterPro" id="IPR036465">
    <property type="entry name" value="vWFA_dom_sf"/>
</dbReference>
<dbReference type="PANTHER" id="PTHR10579:SF43">
    <property type="entry name" value="ZINC FINGER (C3HC4-TYPE RING FINGER) FAMILY PROTEIN"/>
    <property type="match status" value="1"/>
</dbReference>
<dbReference type="Pfam" id="PF13519">
    <property type="entry name" value="VWA_2"/>
    <property type="match status" value="1"/>
</dbReference>
<evidence type="ECO:0000259" key="5">
    <source>
        <dbReference type="PROSITE" id="PS50234"/>
    </source>
</evidence>
<dbReference type="PANTHER" id="PTHR10579">
    <property type="entry name" value="CALCIUM-ACTIVATED CHLORIDE CHANNEL REGULATOR"/>
    <property type="match status" value="1"/>
</dbReference>
<dbReference type="PROSITE" id="PS50234">
    <property type="entry name" value="VWFA"/>
    <property type="match status" value="1"/>
</dbReference>
<dbReference type="EMBL" id="AP026866">
    <property type="protein sequence ID" value="BDS07871.1"/>
    <property type="molecule type" value="Genomic_DNA"/>
</dbReference>
<name>A0AAT9FPD3_9BACT</name>
<dbReference type="InterPro" id="IPR051266">
    <property type="entry name" value="CLCR"/>
</dbReference>
<accession>A0AAT9FPD3</accession>
<dbReference type="Gene3D" id="3.40.50.410">
    <property type="entry name" value="von Willebrand factor, type A domain"/>
    <property type="match status" value="1"/>
</dbReference>
<keyword evidence="4" id="KW-1133">Transmembrane helix</keyword>